<evidence type="ECO:0000313" key="8">
    <source>
        <dbReference type="Proteomes" id="UP000031937"/>
    </source>
</evidence>
<dbReference type="SUPFAM" id="SSF100950">
    <property type="entry name" value="NagB/RpiA/CoA transferase-like"/>
    <property type="match status" value="1"/>
</dbReference>
<evidence type="ECO:0000256" key="1">
    <source>
        <dbReference type="ARBA" id="ARBA00010638"/>
    </source>
</evidence>
<dbReference type="NCBIfam" id="TIGR02727">
    <property type="entry name" value="MTHFS_bact"/>
    <property type="match status" value="1"/>
</dbReference>
<evidence type="ECO:0000313" key="7">
    <source>
        <dbReference type="EMBL" id="KIO44844.1"/>
    </source>
</evidence>
<reference evidence="7 9" key="1">
    <citation type="submission" date="2014-07" db="EMBL/GenBank/DDBJ databases">
        <title>Porphyromonadaceae bacterium OUH 308042 = ATCC BAA-2681 = DSM 28342 draft genome.</title>
        <authorList>
            <person name="Sydenham T.V."/>
            <person name="Hasman H."/>
            <person name="Justensen U.S."/>
        </authorList>
    </citation>
    <scope>NUCLEOTIDE SEQUENCE [LARGE SCALE GENOMIC DNA]</scope>
    <source>
        <strain evidence="7 9">OUH 308042</strain>
    </source>
</reference>
<protein>
    <recommendedName>
        <fullName evidence="5">5-formyltetrahydrofolate cyclo-ligase</fullName>
        <ecNumber evidence="5">6.3.3.2</ecNumber>
    </recommendedName>
</protein>
<comment type="similarity">
    <text evidence="1 5">Belongs to the 5-formyltetrahydrofolate cyclo-ligase family.</text>
</comment>
<evidence type="ECO:0000256" key="2">
    <source>
        <dbReference type="ARBA" id="ARBA00022741"/>
    </source>
</evidence>
<dbReference type="EMBL" id="JPIT01000032">
    <property type="protein sequence ID" value="KIO43128.1"/>
    <property type="molecule type" value="Genomic_DNA"/>
</dbReference>
<dbReference type="EC" id="6.3.3.2" evidence="5"/>
<dbReference type="AlphaFoldDB" id="A0A0C3RGY4"/>
<comment type="caution">
    <text evidence="7">The sequence shown here is derived from an EMBL/GenBank/DDBJ whole genome shotgun (WGS) entry which is preliminary data.</text>
</comment>
<comment type="cofactor">
    <cofactor evidence="5">
        <name>Mg(2+)</name>
        <dbReference type="ChEBI" id="CHEBI:18420"/>
    </cofactor>
</comment>
<evidence type="ECO:0000256" key="4">
    <source>
        <dbReference type="PIRSR" id="PIRSR006806-1"/>
    </source>
</evidence>
<name>A0A0C3RGY4_9PORP</name>
<keyword evidence="7" id="KW-0436">Ligase</keyword>
<evidence type="ECO:0000313" key="6">
    <source>
        <dbReference type="EMBL" id="KIO43128.1"/>
    </source>
</evidence>
<dbReference type="InterPro" id="IPR024185">
    <property type="entry name" value="FTHF_cligase-like_sf"/>
</dbReference>
<evidence type="ECO:0000313" key="9">
    <source>
        <dbReference type="Proteomes" id="UP000031980"/>
    </source>
</evidence>
<dbReference type="PANTHER" id="PTHR23407:SF1">
    <property type="entry name" value="5-FORMYLTETRAHYDROFOLATE CYCLO-LIGASE"/>
    <property type="match status" value="1"/>
</dbReference>
<feature type="binding site" evidence="4">
    <location>
        <begin position="4"/>
        <end position="8"/>
    </location>
    <ligand>
        <name>ATP</name>
        <dbReference type="ChEBI" id="CHEBI:30616"/>
    </ligand>
</feature>
<feature type="binding site" evidence="4">
    <location>
        <position position="55"/>
    </location>
    <ligand>
        <name>substrate</name>
    </ligand>
</feature>
<dbReference type="InterPro" id="IPR037171">
    <property type="entry name" value="NagB/RpiA_transferase-like"/>
</dbReference>
<dbReference type="Pfam" id="PF01812">
    <property type="entry name" value="5-FTHF_cyc-lig"/>
    <property type="match status" value="1"/>
</dbReference>
<dbReference type="PANTHER" id="PTHR23407">
    <property type="entry name" value="ATPASE INHIBITOR/5-FORMYLTETRAHYDROFOLATE CYCLO-LIGASE"/>
    <property type="match status" value="1"/>
</dbReference>
<keyword evidence="9" id="KW-1185">Reference proteome</keyword>
<dbReference type="Proteomes" id="UP000031937">
    <property type="component" value="Unassembled WGS sequence"/>
</dbReference>
<evidence type="ECO:0000256" key="5">
    <source>
        <dbReference type="RuleBase" id="RU361279"/>
    </source>
</evidence>
<feature type="binding site" evidence="4">
    <location>
        <begin position="130"/>
        <end position="138"/>
    </location>
    <ligand>
        <name>ATP</name>
        <dbReference type="ChEBI" id="CHEBI:30616"/>
    </ligand>
</feature>
<dbReference type="InterPro" id="IPR002698">
    <property type="entry name" value="FTHF_cligase"/>
</dbReference>
<comment type="catalytic activity">
    <reaction evidence="5">
        <text>(6S)-5-formyl-5,6,7,8-tetrahydrofolate + ATP = (6R)-5,10-methenyltetrahydrofolate + ADP + phosphate</text>
        <dbReference type="Rhea" id="RHEA:10488"/>
        <dbReference type="ChEBI" id="CHEBI:30616"/>
        <dbReference type="ChEBI" id="CHEBI:43474"/>
        <dbReference type="ChEBI" id="CHEBI:57455"/>
        <dbReference type="ChEBI" id="CHEBI:57457"/>
        <dbReference type="ChEBI" id="CHEBI:456216"/>
        <dbReference type="EC" id="6.3.3.2"/>
    </reaction>
</comment>
<dbReference type="Proteomes" id="UP000031980">
    <property type="component" value="Unassembled WGS sequence"/>
</dbReference>
<dbReference type="OrthoDB" id="9801938at2"/>
<evidence type="ECO:0000256" key="3">
    <source>
        <dbReference type="ARBA" id="ARBA00022840"/>
    </source>
</evidence>
<keyword evidence="5" id="KW-0460">Magnesium</keyword>
<dbReference type="GO" id="GO:0030272">
    <property type="term" value="F:5-formyltetrahydrofolate cyclo-ligase activity"/>
    <property type="evidence" value="ECO:0007669"/>
    <property type="project" value="UniProtKB-EC"/>
</dbReference>
<sequence>MIEKKEIRKQIKEIKSRYALDEKKKMSRSIWDQLEKDPSFEQAEVVLLYWSMDDEVYTHDFVCKWADKKVILLPCVKGDILELRMFKGVDSLAPGESFGILEPQGELYTDYSSIDLIVVPGVAFDAQGNRLGRGRGYYDRILKETHVAKKIGVCFNFQFLKRVPVDELDVRMDKVIHEA</sequence>
<dbReference type="GO" id="GO:0005524">
    <property type="term" value="F:ATP binding"/>
    <property type="evidence" value="ECO:0007669"/>
    <property type="project" value="UniProtKB-KW"/>
</dbReference>
<dbReference type="PIRSF" id="PIRSF006806">
    <property type="entry name" value="FTHF_cligase"/>
    <property type="match status" value="1"/>
</dbReference>
<dbReference type="GO" id="GO:0009396">
    <property type="term" value="P:folic acid-containing compound biosynthetic process"/>
    <property type="evidence" value="ECO:0007669"/>
    <property type="project" value="TreeGrafter"/>
</dbReference>
<dbReference type="GO" id="GO:0035999">
    <property type="term" value="P:tetrahydrofolate interconversion"/>
    <property type="evidence" value="ECO:0007669"/>
    <property type="project" value="TreeGrafter"/>
</dbReference>
<gene>
    <name evidence="7" type="ORF">BA92_07430</name>
    <name evidence="6" type="ORF">IE90_13030</name>
</gene>
<accession>A0A0C3RGY4</accession>
<reference evidence="6 8" key="2">
    <citation type="submission" date="2014-07" db="EMBL/GenBank/DDBJ databases">
        <title>Porphyromonadaceae bacterium OUH 334697 = ATCC BAA-2682 = DSM 28341 draft genome.</title>
        <authorList>
            <person name="Sydenham T.V."/>
            <person name="Hasman H."/>
            <person name="Justesen U.S."/>
        </authorList>
    </citation>
    <scope>NUCLEOTIDE SEQUENCE [LARGE SCALE GENOMIC DNA]</scope>
    <source>
        <strain evidence="6 8">OUH 334697</strain>
    </source>
</reference>
<keyword evidence="2 4" id="KW-0547">Nucleotide-binding</keyword>
<keyword evidence="3 4" id="KW-0067">ATP-binding</keyword>
<keyword evidence="5" id="KW-0479">Metal-binding</keyword>
<proteinExistence type="inferred from homology"/>
<dbReference type="GO" id="GO:0046872">
    <property type="term" value="F:metal ion binding"/>
    <property type="evidence" value="ECO:0007669"/>
    <property type="project" value="UniProtKB-KW"/>
</dbReference>
<dbReference type="EMBL" id="JPIU01000038">
    <property type="protein sequence ID" value="KIO44844.1"/>
    <property type="molecule type" value="Genomic_DNA"/>
</dbReference>
<dbReference type="Gene3D" id="3.40.50.10420">
    <property type="entry name" value="NagB/RpiA/CoA transferase-like"/>
    <property type="match status" value="1"/>
</dbReference>
<organism evidence="7 9">
    <name type="scientific">Sanguibacteroides justesenii</name>
    <dbReference type="NCBI Taxonomy" id="1547597"/>
    <lineage>
        <taxon>Bacteria</taxon>
        <taxon>Pseudomonadati</taxon>
        <taxon>Bacteroidota</taxon>
        <taxon>Bacteroidia</taxon>
        <taxon>Bacteroidales</taxon>
        <taxon>Porphyromonadaceae</taxon>
        <taxon>Sanguibacteroides</taxon>
    </lineage>
</organism>